<feature type="region of interest" description="Disordered" evidence="1">
    <location>
        <begin position="53"/>
        <end position="81"/>
    </location>
</feature>
<feature type="compositionally biased region" description="Basic and acidic residues" evidence="1">
    <location>
        <begin position="1"/>
        <end position="13"/>
    </location>
</feature>
<evidence type="ECO:0000313" key="2">
    <source>
        <dbReference type="EMBL" id="GFU25120.1"/>
    </source>
</evidence>
<sequence>MPEKKRSNAEARESASINKRSSKKSVAKEEGFAAKKKKAETFGKVKAFFRRRFAPGSPPMFKKNRSSVAWPETSSRAKSEL</sequence>
<protein>
    <submittedName>
        <fullName evidence="2">Uncharacterized protein</fullName>
    </submittedName>
</protein>
<comment type="caution">
    <text evidence="2">The sequence shown here is derived from an EMBL/GenBank/DDBJ whole genome shotgun (WGS) entry which is preliminary data.</text>
</comment>
<reference evidence="2" key="1">
    <citation type="submission" date="2020-08" db="EMBL/GenBank/DDBJ databases">
        <title>Multicomponent nature underlies the extraordinary mechanical properties of spider dragline silk.</title>
        <authorList>
            <person name="Kono N."/>
            <person name="Nakamura H."/>
            <person name="Mori M."/>
            <person name="Yoshida Y."/>
            <person name="Ohtoshi R."/>
            <person name="Malay A.D."/>
            <person name="Moran D.A.P."/>
            <person name="Tomita M."/>
            <person name="Numata K."/>
            <person name="Arakawa K."/>
        </authorList>
    </citation>
    <scope>NUCLEOTIDE SEQUENCE</scope>
</reference>
<name>A0A8X6QFZ9_NEPPI</name>
<dbReference type="Proteomes" id="UP000887013">
    <property type="component" value="Unassembled WGS sequence"/>
</dbReference>
<gene>
    <name evidence="2" type="ORF">NPIL_393981</name>
</gene>
<feature type="compositionally biased region" description="Basic and acidic residues" evidence="1">
    <location>
        <begin position="26"/>
        <end position="36"/>
    </location>
</feature>
<keyword evidence="3" id="KW-1185">Reference proteome</keyword>
<proteinExistence type="predicted"/>
<evidence type="ECO:0000313" key="3">
    <source>
        <dbReference type="Proteomes" id="UP000887013"/>
    </source>
</evidence>
<evidence type="ECO:0000256" key="1">
    <source>
        <dbReference type="SAM" id="MobiDB-lite"/>
    </source>
</evidence>
<feature type="region of interest" description="Disordered" evidence="1">
    <location>
        <begin position="1"/>
        <end position="36"/>
    </location>
</feature>
<dbReference type="OrthoDB" id="10525404at2759"/>
<dbReference type="AlphaFoldDB" id="A0A8X6QFZ9"/>
<organism evidence="2 3">
    <name type="scientific">Nephila pilipes</name>
    <name type="common">Giant wood spider</name>
    <name type="synonym">Nephila maculata</name>
    <dbReference type="NCBI Taxonomy" id="299642"/>
    <lineage>
        <taxon>Eukaryota</taxon>
        <taxon>Metazoa</taxon>
        <taxon>Ecdysozoa</taxon>
        <taxon>Arthropoda</taxon>
        <taxon>Chelicerata</taxon>
        <taxon>Arachnida</taxon>
        <taxon>Araneae</taxon>
        <taxon>Araneomorphae</taxon>
        <taxon>Entelegynae</taxon>
        <taxon>Araneoidea</taxon>
        <taxon>Nephilidae</taxon>
        <taxon>Nephila</taxon>
    </lineage>
</organism>
<accession>A0A8X6QFZ9</accession>
<dbReference type="EMBL" id="BMAW01081561">
    <property type="protein sequence ID" value="GFU25120.1"/>
    <property type="molecule type" value="Genomic_DNA"/>
</dbReference>